<dbReference type="AlphaFoldDB" id="A0A9W6HWP6"/>
<comment type="caution">
    <text evidence="1">The sequence shown here is derived from an EMBL/GenBank/DDBJ whole genome shotgun (WGS) entry which is preliminary data.</text>
</comment>
<evidence type="ECO:0000313" key="2">
    <source>
        <dbReference type="Proteomes" id="UP001143474"/>
    </source>
</evidence>
<dbReference type="SUPFAM" id="SSF47789">
    <property type="entry name" value="C-terminal domain of RNA polymerase alpha subunit"/>
    <property type="match status" value="1"/>
</dbReference>
<reference evidence="1" key="1">
    <citation type="journal article" date="2014" name="Int. J. Syst. Evol. Microbiol.">
        <title>Complete genome sequence of Corynebacterium casei LMG S-19264T (=DSM 44701T), isolated from a smear-ripened cheese.</title>
        <authorList>
            <consortium name="US DOE Joint Genome Institute (JGI-PGF)"/>
            <person name="Walter F."/>
            <person name="Albersmeier A."/>
            <person name="Kalinowski J."/>
            <person name="Ruckert C."/>
        </authorList>
    </citation>
    <scope>NUCLEOTIDE SEQUENCE</scope>
    <source>
        <strain evidence="1">VKM Ac-2007</strain>
    </source>
</reference>
<protein>
    <recommendedName>
        <fullName evidence="3">DNA-binding protein</fullName>
    </recommendedName>
</protein>
<sequence length="65" mass="6901">MDGESDLPRLSAPARRALINAGYTRMEQLPGVTAAELLTLHGMGPKALGMLRVALAEQGLALRDD</sequence>
<proteinExistence type="predicted"/>
<reference evidence="1" key="2">
    <citation type="submission" date="2023-01" db="EMBL/GenBank/DDBJ databases">
        <authorList>
            <person name="Sun Q."/>
            <person name="Evtushenko L."/>
        </authorList>
    </citation>
    <scope>NUCLEOTIDE SEQUENCE</scope>
    <source>
        <strain evidence="1">VKM Ac-2007</strain>
    </source>
</reference>
<gene>
    <name evidence="1" type="ORF">GCM10017600_01740</name>
</gene>
<name>A0A9W6HWP6_9ACTN</name>
<dbReference type="EMBL" id="BSEV01000001">
    <property type="protein sequence ID" value="GLK06769.1"/>
    <property type="molecule type" value="Genomic_DNA"/>
</dbReference>
<evidence type="ECO:0000313" key="1">
    <source>
        <dbReference type="EMBL" id="GLK06769.1"/>
    </source>
</evidence>
<evidence type="ECO:0008006" key="3">
    <source>
        <dbReference type="Google" id="ProtNLM"/>
    </source>
</evidence>
<organism evidence="1 2">
    <name type="scientific">Streptosporangium carneum</name>
    <dbReference type="NCBI Taxonomy" id="47481"/>
    <lineage>
        <taxon>Bacteria</taxon>
        <taxon>Bacillati</taxon>
        <taxon>Actinomycetota</taxon>
        <taxon>Actinomycetes</taxon>
        <taxon>Streptosporangiales</taxon>
        <taxon>Streptosporangiaceae</taxon>
        <taxon>Streptosporangium</taxon>
    </lineage>
</organism>
<dbReference type="Gene3D" id="1.10.150.20">
    <property type="entry name" value="5' to 3' exonuclease, C-terminal subdomain"/>
    <property type="match status" value="1"/>
</dbReference>
<accession>A0A9W6HWP6</accession>
<dbReference type="RefSeq" id="WP_271215366.1">
    <property type="nucleotide sequence ID" value="NZ_BAAAVD010000021.1"/>
</dbReference>
<dbReference type="Proteomes" id="UP001143474">
    <property type="component" value="Unassembled WGS sequence"/>
</dbReference>
<keyword evidence="2" id="KW-1185">Reference proteome</keyword>